<evidence type="ECO:0000256" key="5">
    <source>
        <dbReference type="SAM" id="Phobius"/>
    </source>
</evidence>
<dbReference type="InterPro" id="IPR003339">
    <property type="entry name" value="ABC/ECF_trnsptr_transmembrane"/>
</dbReference>
<evidence type="ECO:0000313" key="6">
    <source>
        <dbReference type="EMBL" id="SVD52728.1"/>
    </source>
</evidence>
<feature type="non-terminal residue" evidence="6">
    <location>
        <position position="160"/>
    </location>
</feature>
<dbReference type="GO" id="GO:0005886">
    <property type="term" value="C:plasma membrane"/>
    <property type="evidence" value="ECO:0007669"/>
    <property type="project" value="UniProtKB-ARBA"/>
</dbReference>
<dbReference type="Pfam" id="PF02361">
    <property type="entry name" value="CbiQ"/>
    <property type="match status" value="1"/>
</dbReference>
<evidence type="ECO:0008006" key="7">
    <source>
        <dbReference type="Google" id="ProtNLM"/>
    </source>
</evidence>
<name>A0A382W3L7_9ZZZZ</name>
<feature type="transmembrane region" description="Helical" evidence="5">
    <location>
        <begin position="16"/>
        <end position="37"/>
    </location>
</feature>
<feature type="transmembrane region" description="Helical" evidence="5">
    <location>
        <begin position="88"/>
        <end position="106"/>
    </location>
</feature>
<dbReference type="EMBL" id="UINC01156356">
    <property type="protein sequence ID" value="SVD52728.1"/>
    <property type="molecule type" value="Genomic_DNA"/>
</dbReference>
<sequence>MLALILIFSTGTESEFGLLIIALLCHLGMLVSGISILDAWKRLAALKTLLFVLGGMPLFFTPGTPIFLFDGFALFITKEGFECSIFTVSRLSLMIWVSMILIWTTSPESLMKTVTGLGSRFFPESKVLQEFVLVGVLAFQILPHLLAEAEEEIGKGWRQR</sequence>
<gene>
    <name evidence="6" type="ORF">METZ01_LOCUS405582</name>
</gene>
<organism evidence="6">
    <name type="scientific">marine metagenome</name>
    <dbReference type="NCBI Taxonomy" id="408172"/>
    <lineage>
        <taxon>unclassified sequences</taxon>
        <taxon>metagenomes</taxon>
        <taxon>ecological metagenomes</taxon>
    </lineage>
</organism>
<keyword evidence="2 5" id="KW-0812">Transmembrane</keyword>
<evidence type="ECO:0000256" key="1">
    <source>
        <dbReference type="ARBA" id="ARBA00004141"/>
    </source>
</evidence>
<accession>A0A382W3L7</accession>
<reference evidence="6" key="1">
    <citation type="submission" date="2018-05" db="EMBL/GenBank/DDBJ databases">
        <authorList>
            <person name="Lanie J.A."/>
            <person name="Ng W.-L."/>
            <person name="Kazmierczak K.M."/>
            <person name="Andrzejewski T.M."/>
            <person name="Davidsen T.M."/>
            <person name="Wayne K.J."/>
            <person name="Tettelin H."/>
            <person name="Glass J.I."/>
            <person name="Rusch D."/>
            <person name="Podicherti R."/>
            <person name="Tsui H.-C.T."/>
            <person name="Winkler M.E."/>
        </authorList>
    </citation>
    <scope>NUCLEOTIDE SEQUENCE</scope>
</reference>
<evidence type="ECO:0000256" key="4">
    <source>
        <dbReference type="ARBA" id="ARBA00023136"/>
    </source>
</evidence>
<dbReference type="CDD" id="cd16914">
    <property type="entry name" value="EcfT"/>
    <property type="match status" value="1"/>
</dbReference>
<dbReference type="AlphaFoldDB" id="A0A382W3L7"/>
<proteinExistence type="predicted"/>
<protein>
    <recommendedName>
        <fullName evidence="7">Cobalt transport protein</fullName>
    </recommendedName>
</protein>
<keyword evidence="4 5" id="KW-0472">Membrane</keyword>
<feature type="transmembrane region" description="Helical" evidence="5">
    <location>
        <begin position="49"/>
        <end position="76"/>
    </location>
</feature>
<evidence type="ECO:0000256" key="3">
    <source>
        <dbReference type="ARBA" id="ARBA00022989"/>
    </source>
</evidence>
<keyword evidence="3 5" id="KW-1133">Transmembrane helix</keyword>
<evidence type="ECO:0000256" key="2">
    <source>
        <dbReference type="ARBA" id="ARBA00022692"/>
    </source>
</evidence>
<comment type="subcellular location">
    <subcellularLocation>
        <location evidence="1">Membrane</location>
        <topology evidence="1">Multi-pass membrane protein</topology>
    </subcellularLocation>
</comment>